<dbReference type="InterPro" id="IPR034151">
    <property type="entry name" value="TOPRIM_DnaG_bac"/>
</dbReference>
<dbReference type="InterPro" id="IPR037068">
    <property type="entry name" value="DNA_primase_core_N_sf"/>
</dbReference>
<evidence type="ECO:0000256" key="7">
    <source>
        <dbReference type="ARBA" id="ARBA00022771"/>
    </source>
</evidence>
<keyword evidence="5 12" id="KW-0235">DNA replication</keyword>
<evidence type="ECO:0000256" key="2">
    <source>
        <dbReference type="ARBA" id="ARBA00022515"/>
    </source>
</evidence>
<evidence type="ECO:0000313" key="17">
    <source>
        <dbReference type="Proteomes" id="UP000035661"/>
    </source>
</evidence>
<dbReference type="KEGG" id="seri:SERIO_v1c08610"/>
<evidence type="ECO:0000256" key="5">
    <source>
        <dbReference type="ARBA" id="ARBA00022705"/>
    </source>
</evidence>
<dbReference type="GO" id="GO:0003677">
    <property type="term" value="F:DNA binding"/>
    <property type="evidence" value="ECO:0007669"/>
    <property type="project" value="UniProtKB-KW"/>
</dbReference>
<keyword evidence="11 12" id="KW-0804">Transcription</keyword>
<dbReference type="Proteomes" id="UP000035661">
    <property type="component" value="Chromosome"/>
</dbReference>
<dbReference type="RefSeq" id="WP_047791624.1">
    <property type="nucleotide sequence ID" value="NZ_CP011856.1"/>
</dbReference>
<name>A0A0H3XKH6_9MOLU</name>
<comment type="catalytic activity">
    <reaction evidence="12">
        <text>ssDNA + n NTP = ssDNA/pppN(pN)n-1 hybrid + (n-1) diphosphate.</text>
        <dbReference type="EC" id="2.7.7.101"/>
    </reaction>
</comment>
<dbReference type="AlphaFoldDB" id="A0A0H3XKH6"/>
<keyword evidence="1 12" id="KW-0240">DNA-directed RNA polymerase</keyword>
<comment type="domain">
    <text evidence="12">Contains an N-terminal zinc-binding domain, a central core domain that contains the primase activity, and a C-terminal DnaB-binding domain.</text>
</comment>
<dbReference type="PANTHER" id="PTHR30313">
    <property type="entry name" value="DNA PRIMASE"/>
    <property type="match status" value="1"/>
</dbReference>
<dbReference type="Gene3D" id="3.90.580.10">
    <property type="entry name" value="Zinc finger, CHC2-type domain"/>
    <property type="match status" value="1"/>
</dbReference>
<keyword evidence="7 12" id="KW-0863">Zinc-finger</keyword>
<dbReference type="Gene3D" id="3.90.980.10">
    <property type="entry name" value="DNA primase, catalytic core, N-terminal domain"/>
    <property type="match status" value="1"/>
</dbReference>
<dbReference type="InterPro" id="IPR013264">
    <property type="entry name" value="DNAG_N"/>
</dbReference>
<keyword evidence="10 12" id="KW-0238">DNA-binding</keyword>
<dbReference type="InterPro" id="IPR019475">
    <property type="entry name" value="DNA_primase_DnaB-bd"/>
</dbReference>
<dbReference type="GO" id="GO:0005737">
    <property type="term" value="C:cytoplasm"/>
    <property type="evidence" value="ECO:0007669"/>
    <property type="project" value="TreeGrafter"/>
</dbReference>
<dbReference type="GO" id="GO:1990077">
    <property type="term" value="C:primosome complex"/>
    <property type="evidence" value="ECO:0007669"/>
    <property type="project" value="UniProtKB-KW"/>
</dbReference>
<organism evidence="16 17">
    <name type="scientific">Spiroplasma eriocheiris</name>
    <dbReference type="NCBI Taxonomy" id="315358"/>
    <lineage>
        <taxon>Bacteria</taxon>
        <taxon>Bacillati</taxon>
        <taxon>Mycoplasmatota</taxon>
        <taxon>Mollicutes</taxon>
        <taxon>Entomoplasmatales</taxon>
        <taxon>Spiroplasmataceae</taxon>
        <taxon>Spiroplasma</taxon>
    </lineage>
</organism>
<accession>A0A0H3XKH6</accession>
<dbReference type="Pfam" id="PF01807">
    <property type="entry name" value="Zn_ribbon_DnaG"/>
    <property type="match status" value="1"/>
</dbReference>
<reference evidence="17" key="2">
    <citation type="submission" date="2015-06" db="EMBL/GenBank/DDBJ databases">
        <title>Complete genome sequence of Spiroplasma eriocheiris TDA-040725-5 (DSM 21848).</title>
        <authorList>
            <person name="Lo W.-S."/>
            <person name="Kuo C.-H."/>
        </authorList>
    </citation>
    <scope>NUCLEOTIDE SEQUENCE [LARGE SCALE GENOMIC DNA]</scope>
    <source>
        <strain evidence="17">TDA-040725-5</strain>
    </source>
</reference>
<dbReference type="STRING" id="315358.SERIO_v1c08610"/>
<feature type="domain" description="Toprim" evidence="15">
    <location>
        <begin position="259"/>
        <end position="340"/>
    </location>
</feature>
<dbReference type="InterPro" id="IPR030846">
    <property type="entry name" value="DnaG_bac"/>
</dbReference>
<dbReference type="GO" id="GO:0000428">
    <property type="term" value="C:DNA-directed RNA polymerase complex"/>
    <property type="evidence" value="ECO:0007669"/>
    <property type="project" value="UniProtKB-KW"/>
</dbReference>
<keyword evidence="4 12" id="KW-0548">Nucleotidyltransferase</keyword>
<evidence type="ECO:0000256" key="13">
    <source>
        <dbReference type="PIRNR" id="PIRNR002811"/>
    </source>
</evidence>
<dbReference type="InterPro" id="IPR036977">
    <property type="entry name" value="DNA_primase_Znf_CHC2"/>
</dbReference>
<keyword evidence="8 12" id="KW-0862">Zinc</keyword>
<comment type="subunit">
    <text evidence="12">Monomer. Interacts with DnaB.</text>
</comment>
<evidence type="ECO:0000256" key="1">
    <source>
        <dbReference type="ARBA" id="ARBA00022478"/>
    </source>
</evidence>
<dbReference type="HAMAP" id="MF_00974">
    <property type="entry name" value="DNA_primase_DnaG"/>
    <property type="match status" value="1"/>
</dbReference>
<evidence type="ECO:0000313" key="16">
    <source>
        <dbReference type="EMBL" id="AKM54421.1"/>
    </source>
</evidence>
<dbReference type="PANTHER" id="PTHR30313:SF2">
    <property type="entry name" value="DNA PRIMASE"/>
    <property type="match status" value="1"/>
</dbReference>
<protein>
    <recommendedName>
        <fullName evidence="12 13">DNA primase</fullName>
        <ecNumber evidence="12">2.7.7.101</ecNumber>
    </recommendedName>
</protein>
<reference evidence="16 17" key="1">
    <citation type="journal article" date="2015" name="Genome Biol. Evol.">
        <title>Found and Lost: The Fates of Horizontally Acquired Genes in Arthropod-Symbiotic Spiroplasma.</title>
        <authorList>
            <person name="Lo W.S."/>
            <person name="Gasparich G.E."/>
            <person name="Kuo C.H."/>
        </authorList>
    </citation>
    <scope>NUCLEOTIDE SEQUENCE [LARGE SCALE GENOMIC DNA]</scope>
    <source>
        <strain evidence="17">TDA-040725-5</strain>
    </source>
</reference>
<keyword evidence="3 12" id="KW-0808">Transferase</keyword>
<dbReference type="GO" id="GO:0006269">
    <property type="term" value="P:DNA replication, synthesis of primer"/>
    <property type="evidence" value="ECO:0007669"/>
    <property type="project" value="UniProtKB-UniRule"/>
</dbReference>
<dbReference type="GO" id="GO:0003899">
    <property type="term" value="F:DNA-directed RNA polymerase activity"/>
    <property type="evidence" value="ECO:0007669"/>
    <property type="project" value="UniProtKB-UniRule"/>
</dbReference>
<dbReference type="InterPro" id="IPR006295">
    <property type="entry name" value="DNA_primase_DnaG"/>
</dbReference>
<dbReference type="SMART" id="SM00493">
    <property type="entry name" value="TOPRIM"/>
    <property type="match status" value="1"/>
</dbReference>
<dbReference type="Pfam" id="PF08275">
    <property type="entry name" value="DNAG_N"/>
    <property type="match status" value="1"/>
</dbReference>
<comment type="similarity">
    <text evidence="12 13">Belongs to the DnaG primase family.</text>
</comment>
<dbReference type="PIRSF" id="PIRSF002811">
    <property type="entry name" value="DnaG"/>
    <property type="match status" value="1"/>
</dbReference>
<dbReference type="SUPFAM" id="SSF56731">
    <property type="entry name" value="DNA primase core"/>
    <property type="match status" value="1"/>
</dbReference>
<dbReference type="EMBL" id="CP011856">
    <property type="protein sequence ID" value="AKM54421.1"/>
    <property type="molecule type" value="Genomic_DNA"/>
</dbReference>
<evidence type="ECO:0000259" key="15">
    <source>
        <dbReference type="PROSITE" id="PS50880"/>
    </source>
</evidence>
<evidence type="ECO:0000256" key="12">
    <source>
        <dbReference type="HAMAP-Rule" id="MF_00974"/>
    </source>
</evidence>
<dbReference type="GO" id="GO:0008270">
    <property type="term" value="F:zinc ion binding"/>
    <property type="evidence" value="ECO:0007669"/>
    <property type="project" value="UniProtKB-UniRule"/>
</dbReference>
<comment type="function">
    <text evidence="12 13">RNA polymerase that catalyzes the synthesis of short RNA molecules used as primers for DNA polymerase during DNA replication.</text>
</comment>
<dbReference type="PROSITE" id="PS50880">
    <property type="entry name" value="TOPRIM"/>
    <property type="match status" value="1"/>
</dbReference>
<dbReference type="Gene3D" id="3.40.1360.10">
    <property type="match status" value="1"/>
</dbReference>
<sequence>MALVSNEKIDLIRSKVDIVAIISQYLKLEKRGRNYWAVCPFHQDSHPSMSISPEKQIYRCFACSAGGNVFTFLQEYKNIPFVEVLKELAAIAGVSLTELDSYQVKARYDDLDKKIFALNEVVKTYFINNLNTKKGQSAREYLTNRHIDHQQIEEFMIGYADNTPDSLYQFLLQKGYHINEMEAAGVVSIKNGKVYDYFNNRVMFPILDDENNLIGFSGRVLTSTAHQVKYLNTPETKVFKKEQLMYNIQNAKLEARKLGYMILLEGYMDVISLTKIDIKNTVALMGTNLSSYHLQALKKVTNECLIFLDGDTPGVKASLKAAGKLLANNFKVKIVNNETNQDPDELVNSGQVDVISAMIAKATHPVSFAISYYHSRFNLTDGNELQEFINIVGPLIKATDNAIEQELYINNLAQVTNIGKETLISQINNLKSPQPAKVPKQVPADLPYSQKIKKTSVNPKTITQNALAYKIKTLKRYLLAEQQMILQLLNSRKAADFYEKKISILNDNDNRLIANYIIDYYHRHLDQESVNINMLCNEINEEKLINQLTTILNSSTFKTEYNTKALEDYAILINDFATEKEIAMLRAKLKKTTDIMEQQVISTEIDKMNLRLKFKKG</sequence>
<dbReference type="CDD" id="cd03364">
    <property type="entry name" value="TOPRIM_DnaG_primases"/>
    <property type="match status" value="1"/>
</dbReference>
<dbReference type="InterPro" id="IPR002694">
    <property type="entry name" value="Znf_CHC2"/>
</dbReference>
<feature type="zinc finger region" description="CHC2-type" evidence="12 14">
    <location>
        <begin position="39"/>
        <end position="63"/>
    </location>
</feature>
<proteinExistence type="inferred from homology"/>
<evidence type="ECO:0000256" key="6">
    <source>
        <dbReference type="ARBA" id="ARBA00022723"/>
    </source>
</evidence>
<evidence type="ECO:0000256" key="8">
    <source>
        <dbReference type="ARBA" id="ARBA00022833"/>
    </source>
</evidence>
<dbReference type="FunFam" id="3.90.580.10:FF:000001">
    <property type="entry name" value="DNA primase"/>
    <property type="match status" value="1"/>
</dbReference>
<dbReference type="PATRIC" id="fig|743698.3.peg.867"/>
<keyword evidence="9" id="KW-0460">Magnesium</keyword>
<dbReference type="InterPro" id="IPR050219">
    <property type="entry name" value="DnaG_primase"/>
</dbReference>
<gene>
    <name evidence="12 16" type="primary">dnaG</name>
    <name evidence="16" type="ORF">SERIO_v1c08610</name>
</gene>
<evidence type="ECO:0000256" key="9">
    <source>
        <dbReference type="ARBA" id="ARBA00022842"/>
    </source>
</evidence>
<dbReference type="InterPro" id="IPR006171">
    <property type="entry name" value="TOPRIM_dom"/>
</dbReference>
<dbReference type="EC" id="2.7.7.101" evidence="12"/>
<dbReference type="SMART" id="SM00400">
    <property type="entry name" value="ZnF_CHCC"/>
    <property type="match status" value="1"/>
</dbReference>
<dbReference type="SUPFAM" id="SSF57783">
    <property type="entry name" value="Zinc beta-ribbon"/>
    <property type="match status" value="1"/>
</dbReference>
<dbReference type="Pfam" id="PF13155">
    <property type="entry name" value="Toprim_2"/>
    <property type="match status" value="1"/>
</dbReference>
<evidence type="ECO:0000256" key="3">
    <source>
        <dbReference type="ARBA" id="ARBA00022679"/>
    </source>
</evidence>
<keyword evidence="17" id="KW-1185">Reference proteome</keyword>
<evidence type="ECO:0000256" key="11">
    <source>
        <dbReference type="ARBA" id="ARBA00023163"/>
    </source>
</evidence>
<comment type="cofactor">
    <cofactor evidence="12 13 14">
        <name>Zn(2+)</name>
        <dbReference type="ChEBI" id="CHEBI:29105"/>
    </cofactor>
    <text evidence="12 13 14">Binds 1 zinc ion per monomer.</text>
</comment>
<evidence type="ECO:0000256" key="14">
    <source>
        <dbReference type="PIRSR" id="PIRSR002811-1"/>
    </source>
</evidence>
<evidence type="ECO:0000256" key="10">
    <source>
        <dbReference type="ARBA" id="ARBA00023125"/>
    </source>
</evidence>
<keyword evidence="6 12" id="KW-0479">Metal-binding</keyword>
<dbReference type="NCBIfam" id="TIGR01391">
    <property type="entry name" value="dnaG"/>
    <property type="match status" value="1"/>
</dbReference>
<evidence type="ECO:0000256" key="4">
    <source>
        <dbReference type="ARBA" id="ARBA00022695"/>
    </source>
</evidence>
<dbReference type="Pfam" id="PF10410">
    <property type="entry name" value="DnaB_bind"/>
    <property type="match status" value="1"/>
</dbReference>
<keyword evidence="2 12" id="KW-0639">Primosome</keyword>